<evidence type="ECO:0000313" key="5">
    <source>
        <dbReference type="Proteomes" id="UP001432027"/>
    </source>
</evidence>
<gene>
    <name evidence="4" type="ORF">PENTCL1PPCAC_25862</name>
</gene>
<dbReference type="Gene3D" id="3.30.70.330">
    <property type="match status" value="1"/>
</dbReference>
<dbReference type="Pfam" id="PF00076">
    <property type="entry name" value="RRM_1"/>
    <property type="match status" value="1"/>
</dbReference>
<evidence type="ECO:0000256" key="1">
    <source>
        <dbReference type="PROSITE-ProRule" id="PRU00176"/>
    </source>
</evidence>
<dbReference type="EMBL" id="BTSX01000006">
    <property type="protein sequence ID" value="GMT03688.1"/>
    <property type="molecule type" value="Genomic_DNA"/>
</dbReference>
<organism evidence="4 5">
    <name type="scientific">Pristionchus entomophagus</name>
    <dbReference type="NCBI Taxonomy" id="358040"/>
    <lineage>
        <taxon>Eukaryota</taxon>
        <taxon>Metazoa</taxon>
        <taxon>Ecdysozoa</taxon>
        <taxon>Nematoda</taxon>
        <taxon>Chromadorea</taxon>
        <taxon>Rhabditida</taxon>
        <taxon>Rhabditina</taxon>
        <taxon>Diplogasteromorpha</taxon>
        <taxon>Diplogasteroidea</taxon>
        <taxon>Neodiplogasteridae</taxon>
        <taxon>Pristionchus</taxon>
    </lineage>
</organism>
<keyword evidence="5" id="KW-1185">Reference proteome</keyword>
<dbReference type="PROSITE" id="PS50102">
    <property type="entry name" value="RRM"/>
    <property type="match status" value="1"/>
</dbReference>
<evidence type="ECO:0000313" key="4">
    <source>
        <dbReference type="EMBL" id="GMT03688.1"/>
    </source>
</evidence>
<name>A0AAV5UB82_9BILA</name>
<evidence type="ECO:0000259" key="3">
    <source>
        <dbReference type="PROSITE" id="PS50102"/>
    </source>
</evidence>
<proteinExistence type="predicted"/>
<reference evidence="4" key="1">
    <citation type="submission" date="2023-10" db="EMBL/GenBank/DDBJ databases">
        <title>Genome assembly of Pristionchus species.</title>
        <authorList>
            <person name="Yoshida K."/>
            <person name="Sommer R.J."/>
        </authorList>
    </citation>
    <scope>NUCLEOTIDE SEQUENCE</scope>
    <source>
        <strain evidence="4">RS0144</strain>
    </source>
</reference>
<evidence type="ECO:0000256" key="2">
    <source>
        <dbReference type="SAM" id="MobiDB-lite"/>
    </source>
</evidence>
<feature type="compositionally biased region" description="Basic and acidic residues" evidence="2">
    <location>
        <begin position="157"/>
        <end position="175"/>
    </location>
</feature>
<dbReference type="InterPro" id="IPR012677">
    <property type="entry name" value="Nucleotide-bd_a/b_plait_sf"/>
</dbReference>
<dbReference type="AlphaFoldDB" id="A0AAV5UB82"/>
<dbReference type="SMART" id="SM00360">
    <property type="entry name" value="RRM"/>
    <property type="match status" value="1"/>
</dbReference>
<feature type="domain" description="RRM" evidence="3">
    <location>
        <begin position="37"/>
        <end position="114"/>
    </location>
</feature>
<keyword evidence="1" id="KW-0694">RNA-binding</keyword>
<accession>A0AAV5UB82</accession>
<feature type="non-terminal residue" evidence="4">
    <location>
        <position position="1"/>
    </location>
</feature>
<sequence length="195" mass="23079">SGRYSQGSGDFRRGGYHQGRGGYRGKINEDDVPESKHAIFVRGLPSSITPDQIKNFFEDKIGPCSFDFQKVNYERQSLFVAVRFDSKDDAKEAYNRYREEDILGCRCEVTWFKDIRRYISYQHERGGVIRRGNFGRSQQANRYSNYNNRSDNRKRRYSDDRRSRSRSYSDSDRSRSSRRSSRSSRISLVFFDSRY</sequence>
<protein>
    <recommendedName>
        <fullName evidence="3">RRM domain-containing protein</fullName>
    </recommendedName>
</protein>
<feature type="region of interest" description="Disordered" evidence="2">
    <location>
        <begin position="1"/>
        <end position="29"/>
    </location>
</feature>
<comment type="caution">
    <text evidence="4">The sequence shown here is derived from an EMBL/GenBank/DDBJ whole genome shotgun (WGS) entry which is preliminary data.</text>
</comment>
<dbReference type="CDD" id="cd00590">
    <property type="entry name" value="RRM_SF"/>
    <property type="match status" value="1"/>
</dbReference>
<dbReference type="SUPFAM" id="SSF54928">
    <property type="entry name" value="RNA-binding domain, RBD"/>
    <property type="match status" value="1"/>
</dbReference>
<feature type="region of interest" description="Disordered" evidence="2">
    <location>
        <begin position="130"/>
        <end position="181"/>
    </location>
</feature>
<dbReference type="InterPro" id="IPR000504">
    <property type="entry name" value="RRM_dom"/>
</dbReference>
<dbReference type="GO" id="GO:0003723">
    <property type="term" value="F:RNA binding"/>
    <property type="evidence" value="ECO:0007669"/>
    <property type="project" value="UniProtKB-UniRule"/>
</dbReference>
<dbReference type="InterPro" id="IPR035979">
    <property type="entry name" value="RBD_domain_sf"/>
</dbReference>
<dbReference type="Proteomes" id="UP001432027">
    <property type="component" value="Unassembled WGS sequence"/>
</dbReference>